<keyword evidence="5" id="KW-0067">ATP-binding</keyword>
<evidence type="ECO:0000313" key="11">
    <source>
        <dbReference type="Proteomes" id="UP001140094"/>
    </source>
</evidence>
<keyword evidence="6 8" id="KW-1133">Transmembrane helix</keyword>
<dbReference type="GO" id="GO:0005524">
    <property type="term" value="F:ATP binding"/>
    <property type="evidence" value="ECO:0007669"/>
    <property type="project" value="UniProtKB-KW"/>
</dbReference>
<dbReference type="InterPro" id="IPR036640">
    <property type="entry name" value="ABC1_TM_sf"/>
</dbReference>
<dbReference type="SUPFAM" id="SSF52540">
    <property type="entry name" value="P-loop containing nucleoside triphosphate hydrolases"/>
    <property type="match status" value="1"/>
</dbReference>
<keyword evidence="4" id="KW-0547">Nucleotide-binding</keyword>
<evidence type="ECO:0000259" key="9">
    <source>
        <dbReference type="PROSITE" id="PS50929"/>
    </source>
</evidence>
<dbReference type="Gene3D" id="3.40.50.300">
    <property type="entry name" value="P-loop containing nucleotide triphosphate hydrolases"/>
    <property type="match status" value="1"/>
</dbReference>
<accession>A0A9W8HVX2</accession>
<gene>
    <name evidence="10" type="ORF">H4R20_003297</name>
</gene>
<dbReference type="InterPro" id="IPR050173">
    <property type="entry name" value="ABC_transporter_C-like"/>
</dbReference>
<sequence>MTISNDTRQKYDFGSINMHMSVDAERISEFTTVSSYQILSSPARIILIIYMLYQKLGWSIVAGVLVLVSSIPISTHITHSMKTQNRLIMTYRDQRMKIMNEVLTGIKVVKLYAWESSFIKSINKVRIDLELATIRRYAMLRALFSFVVTLAPFMVSFSTFALYSLADSKSHGPLTPQLVFVALALFNLLELPLTSGSRVVAALYEAKISSDRILDFLISGEVDCAAIDRRPYDRDNSDTGNEDIMLFVKDGSFKWLSADEPSLQNINIQCKRNELVAVVGRVASGKSSLISAILGNMIKCSGSVSICGNIAYVPQQPWILNATLRENILF</sequence>
<dbReference type="Pfam" id="PF00005">
    <property type="entry name" value="ABC_tran"/>
    <property type="match status" value="1"/>
</dbReference>
<evidence type="ECO:0000256" key="4">
    <source>
        <dbReference type="ARBA" id="ARBA00022741"/>
    </source>
</evidence>
<reference evidence="10" key="1">
    <citation type="submission" date="2022-07" db="EMBL/GenBank/DDBJ databases">
        <title>Phylogenomic reconstructions and comparative analyses of Kickxellomycotina fungi.</title>
        <authorList>
            <person name="Reynolds N.K."/>
            <person name="Stajich J.E."/>
            <person name="Barry K."/>
            <person name="Grigoriev I.V."/>
            <person name="Crous P."/>
            <person name="Smith M.E."/>
        </authorList>
    </citation>
    <scope>NUCLEOTIDE SEQUENCE</scope>
    <source>
        <strain evidence="10">NRRL 1565</strain>
    </source>
</reference>
<protein>
    <recommendedName>
        <fullName evidence="9">ABC transmembrane type-1 domain-containing protein</fullName>
    </recommendedName>
</protein>
<organism evidence="10 11">
    <name type="scientific">Coemansia guatemalensis</name>
    <dbReference type="NCBI Taxonomy" id="2761395"/>
    <lineage>
        <taxon>Eukaryota</taxon>
        <taxon>Fungi</taxon>
        <taxon>Fungi incertae sedis</taxon>
        <taxon>Zoopagomycota</taxon>
        <taxon>Kickxellomycotina</taxon>
        <taxon>Kickxellomycetes</taxon>
        <taxon>Kickxellales</taxon>
        <taxon>Kickxellaceae</taxon>
        <taxon>Coemansia</taxon>
    </lineage>
</organism>
<feature type="non-terminal residue" evidence="10">
    <location>
        <position position="330"/>
    </location>
</feature>
<evidence type="ECO:0000313" key="10">
    <source>
        <dbReference type="EMBL" id="KAJ2802388.1"/>
    </source>
</evidence>
<dbReference type="Proteomes" id="UP001140094">
    <property type="component" value="Unassembled WGS sequence"/>
</dbReference>
<dbReference type="GO" id="GO:0016020">
    <property type="term" value="C:membrane"/>
    <property type="evidence" value="ECO:0007669"/>
    <property type="project" value="UniProtKB-SubCell"/>
</dbReference>
<dbReference type="GO" id="GO:0016887">
    <property type="term" value="F:ATP hydrolysis activity"/>
    <property type="evidence" value="ECO:0007669"/>
    <property type="project" value="InterPro"/>
</dbReference>
<dbReference type="InterPro" id="IPR027417">
    <property type="entry name" value="P-loop_NTPase"/>
</dbReference>
<evidence type="ECO:0000256" key="7">
    <source>
        <dbReference type="ARBA" id="ARBA00023136"/>
    </source>
</evidence>
<feature type="transmembrane region" description="Helical" evidence="8">
    <location>
        <begin position="143"/>
        <end position="166"/>
    </location>
</feature>
<evidence type="ECO:0000256" key="6">
    <source>
        <dbReference type="ARBA" id="ARBA00022989"/>
    </source>
</evidence>
<dbReference type="PANTHER" id="PTHR24223">
    <property type="entry name" value="ATP-BINDING CASSETTE SUB-FAMILY C"/>
    <property type="match status" value="1"/>
</dbReference>
<keyword evidence="7 8" id="KW-0472">Membrane</keyword>
<dbReference type="AlphaFoldDB" id="A0A9W8HVX2"/>
<dbReference type="Pfam" id="PF00664">
    <property type="entry name" value="ABC_membrane"/>
    <property type="match status" value="1"/>
</dbReference>
<feature type="transmembrane region" description="Helical" evidence="8">
    <location>
        <begin position="178"/>
        <end position="204"/>
    </location>
</feature>
<keyword evidence="3 8" id="KW-0812">Transmembrane</keyword>
<dbReference type="InterPro" id="IPR011527">
    <property type="entry name" value="ABC1_TM_dom"/>
</dbReference>
<dbReference type="EMBL" id="JANBUO010000669">
    <property type="protein sequence ID" value="KAJ2802388.1"/>
    <property type="molecule type" value="Genomic_DNA"/>
</dbReference>
<dbReference type="OrthoDB" id="6500128at2759"/>
<feature type="transmembrane region" description="Helical" evidence="8">
    <location>
        <begin position="59"/>
        <end position="79"/>
    </location>
</feature>
<keyword evidence="2" id="KW-0813">Transport</keyword>
<dbReference type="CDD" id="cd18579">
    <property type="entry name" value="ABC_6TM_ABCC_D1"/>
    <property type="match status" value="1"/>
</dbReference>
<evidence type="ECO:0000256" key="5">
    <source>
        <dbReference type="ARBA" id="ARBA00022840"/>
    </source>
</evidence>
<proteinExistence type="predicted"/>
<feature type="transmembrane region" description="Helical" evidence="8">
    <location>
        <begin position="36"/>
        <end position="53"/>
    </location>
</feature>
<dbReference type="SUPFAM" id="SSF90123">
    <property type="entry name" value="ABC transporter transmembrane region"/>
    <property type="match status" value="1"/>
</dbReference>
<evidence type="ECO:0000256" key="8">
    <source>
        <dbReference type="SAM" id="Phobius"/>
    </source>
</evidence>
<evidence type="ECO:0000256" key="1">
    <source>
        <dbReference type="ARBA" id="ARBA00004141"/>
    </source>
</evidence>
<dbReference type="GO" id="GO:0140359">
    <property type="term" value="F:ABC-type transporter activity"/>
    <property type="evidence" value="ECO:0007669"/>
    <property type="project" value="InterPro"/>
</dbReference>
<comment type="caution">
    <text evidence="10">The sequence shown here is derived from an EMBL/GenBank/DDBJ whole genome shotgun (WGS) entry which is preliminary data.</text>
</comment>
<dbReference type="InterPro" id="IPR044746">
    <property type="entry name" value="ABCC_6TM_D1"/>
</dbReference>
<keyword evidence="11" id="KW-1185">Reference proteome</keyword>
<dbReference type="InterPro" id="IPR003439">
    <property type="entry name" value="ABC_transporter-like_ATP-bd"/>
</dbReference>
<comment type="subcellular location">
    <subcellularLocation>
        <location evidence="1">Membrane</location>
        <topology evidence="1">Multi-pass membrane protein</topology>
    </subcellularLocation>
</comment>
<evidence type="ECO:0000256" key="3">
    <source>
        <dbReference type="ARBA" id="ARBA00022692"/>
    </source>
</evidence>
<name>A0A9W8HVX2_9FUNG</name>
<feature type="domain" description="ABC transmembrane type-1" evidence="9">
    <location>
        <begin position="1"/>
        <end position="205"/>
    </location>
</feature>
<dbReference type="PROSITE" id="PS50929">
    <property type="entry name" value="ABC_TM1F"/>
    <property type="match status" value="1"/>
</dbReference>
<evidence type="ECO:0000256" key="2">
    <source>
        <dbReference type="ARBA" id="ARBA00022448"/>
    </source>
</evidence>
<dbReference type="Gene3D" id="1.20.1560.10">
    <property type="entry name" value="ABC transporter type 1, transmembrane domain"/>
    <property type="match status" value="1"/>
</dbReference>